<proteinExistence type="predicted"/>
<dbReference type="STRING" id="89524.SAMN05444370_10812"/>
<evidence type="ECO:0000313" key="1">
    <source>
        <dbReference type="EMBL" id="SEA63469.1"/>
    </source>
</evidence>
<evidence type="ECO:0000313" key="2">
    <source>
        <dbReference type="Proteomes" id="UP000198703"/>
    </source>
</evidence>
<name>A0A1H4CT24_9RHOB</name>
<evidence type="ECO:0008006" key="3">
    <source>
        <dbReference type="Google" id="ProtNLM"/>
    </source>
</evidence>
<gene>
    <name evidence="1" type="ORF">SAMN05444370_10812</name>
</gene>
<dbReference type="EMBL" id="FNQM01000008">
    <property type="protein sequence ID" value="SEA63469.1"/>
    <property type="molecule type" value="Genomic_DNA"/>
</dbReference>
<protein>
    <recommendedName>
        <fullName evidence="3">Polyketide cyclase / dehydrase and lipid transport</fullName>
    </recommendedName>
</protein>
<reference evidence="1 2" key="1">
    <citation type="submission" date="2016-10" db="EMBL/GenBank/DDBJ databases">
        <authorList>
            <person name="de Groot N.N."/>
        </authorList>
    </citation>
    <scope>NUCLEOTIDE SEQUENCE [LARGE SCALE GENOMIC DNA]</scope>
    <source>
        <strain evidence="1 2">DSM 15345</strain>
    </source>
</reference>
<dbReference type="SUPFAM" id="SSF55961">
    <property type="entry name" value="Bet v1-like"/>
    <property type="match status" value="1"/>
</dbReference>
<accession>A0A1H4CT24</accession>
<dbReference type="AlphaFoldDB" id="A0A1H4CT24"/>
<dbReference type="Proteomes" id="UP000198703">
    <property type="component" value="Unassembled WGS sequence"/>
</dbReference>
<organism evidence="1 2">
    <name type="scientific">Rubrimonas cliftonensis</name>
    <dbReference type="NCBI Taxonomy" id="89524"/>
    <lineage>
        <taxon>Bacteria</taxon>
        <taxon>Pseudomonadati</taxon>
        <taxon>Pseudomonadota</taxon>
        <taxon>Alphaproteobacteria</taxon>
        <taxon>Rhodobacterales</taxon>
        <taxon>Paracoccaceae</taxon>
        <taxon>Rubrimonas</taxon>
    </lineage>
</organism>
<keyword evidence="2" id="KW-1185">Reference proteome</keyword>
<sequence>MMTRPCRATPCLFVLDARRAQTRAETRALKRAAEPRGRSAATSVTLDVDIETLWRAIQTPALLESVTRGLMRFDPVDPDGFPTVWDAREHRVDLRLFGWLPIGRQVIAIERPPAEGARRLLRDNGRGDVVSAWDHLMILEPAPGGRTRYTDLVRVEAGRLTLPVTALAWLYYALRQRNLRRLARSGAIA</sequence>